<dbReference type="Proteomes" id="UP001306508">
    <property type="component" value="Unassembled WGS sequence"/>
</dbReference>
<feature type="non-terminal residue" evidence="1">
    <location>
        <position position="80"/>
    </location>
</feature>
<keyword evidence="2" id="KW-1185">Reference proteome</keyword>
<dbReference type="EMBL" id="JAWIZZ010000053">
    <property type="protein sequence ID" value="KAK5778418.1"/>
    <property type="molecule type" value="Genomic_DNA"/>
</dbReference>
<gene>
    <name evidence="1" type="ORF">RI543_004081</name>
</gene>
<comment type="caution">
    <text evidence="1">The sequence shown here is derived from an EMBL/GenBank/DDBJ whole genome shotgun (WGS) entry which is preliminary data.</text>
</comment>
<name>A0AAN7WF43_9SACH</name>
<proteinExistence type="predicted"/>
<reference evidence="2" key="1">
    <citation type="submission" date="2023-07" db="EMBL/GenBank/DDBJ databases">
        <title>A draft genome of Kazachstania heterogenica Y-27499.</title>
        <authorList>
            <person name="Donic C."/>
            <person name="Kralova J.S."/>
            <person name="Fidel L."/>
            <person name="Ben-Dor S."/>
            <person name="Jung S."/>
        </authorList>
    </citation>
    <scope>NUCLEOTIDE SEQUENCE [LARGE SCALE GENOMIC DNA]</scope>
    <source>
        <strain evidence="2">Y27499</strain>
    </source>
</reference>
<organism evidence="1 2">
    <name type="scientific">Arxiozyma heterogenica</name>
    <dbReference type="NCBI Taxonomy" id="278026"/>
    <lineage>
        <taxon>Eukaryota</taxon>
        <taxon>Fungi</taxon>
        <taxon>Dikarya</taxon>
        <taxon>Ascomycota</taxon>
        <taxon>Saccharomycotina</taxon>
        <taxon>Saccharomycetes</taxon>
        <taxon>Saccharomycetales</taxon>
        <taxon>Saccharomycetaceae</taxon>
        <taxon>Arxiozyma</taxon>
    </lineage>
</organism>
<evidence type="ECO:0000313" key="1">
    <source>
        <dbReference type="EMBL" id="KAK5778418.1"/>
    </source>
</evidence>
<dbReference type="AlphaFoldDB" id="A0AAN7WF43"/>
<protein>
    <submittedName>
        <fullName evidence="1">Uncharacterized protein</fullName>
    </submittedName>
</protein>
<accession>A0AAN7WF43</accession>
<sequence>MVEIIPENLPSLATILRNVFDCNLSSYSILTLLIECLLTRSDIIITPWKSSNQIQYLIQATARMAVSILHPDAQVLPSEL</sequence>
<evidence type="ECO:0000313" key="2">
    <source>
        <dbReference type="Proteomes" id="UP001306508"/>
    </source>
</evidence>